<dbReference type="GO" id="GO:0003677">
    <property type="term" value="F:DNA binding"/>
    <property type="evidence" value="ECO:0007669"/>
    <property type="project" value="UniProtKB-KW"/>
</dbReference>
<dbReference type="AlphaFoldDB" id="A0A329RV00"/>
<dbReference type="PROSITE" id="PS51253">
    <property type="entry name" value="HTH_CENPB"/>
    <property type="match status" value="1"/>
</dbReference>
<name>A0A329RV00_9STRA</name>
<dbReference type="PANTHER" id="PTHR19303">
    <property type="entry name" value="TRANSPOSON"/>
    <property type="match status" value="1"/>
</dbReference>
<dbReference type="EMBL" id="MJFZ01000566">
    <property type="protein sequence ID" value="RAW27406.1"/>
    <property type="molecule type" value="Genomic_DNA"/>
</dbReference>
<comment type="caution">
    <text evidence="3">The sequence shown here is derived from an EMBL/GenBank/DDBJ whole genome shotgun (WGS) entry which is preliminary data.</text>
</comment>
<dbReference type="OrthoDB" id="128287at2759"/>
<organism evidence="3 4">
    <name type="scientific">Phytophthora cactorum</name>
    <dbReference type="NCBI Taxonomy" id="29920"/>
    <lineage>
        <taxon>Eukaryota</taxon>
        <taxon>Sar</taxon>
        <taxon>Stramenopiles</taxon>
        <taxon>Oomycota</taxon>
        <taxon>Peronosporomycetes</taxon>
        <taxon>Peronosporales</taxon>
        <taxon>Peronosporaceae</taxon>
        <taxon>Phytophthora</taxon>
    </lineage>
</organism>
<evidence type="ECO:0000259" key="2">
    <source>
        <dbReference type="PROSITE" id="PS51253"/>
    </source>
</evidence>
<dbReference type="GO" id="GO:0005634">
    <property type="term" value="C:nucleus"/>
    <property type="evidence" value="ECO:0007669"/>
    <property type="project" value="TreeGrafter"/>
</dbReference>
<reference evidence="3 4" key="1">
    <citation type="submission" date="2018-01" db="EMBL/GenBank/DDBJ databases">
        <title>Draft genome of the strawberry crown rot pathogen Phytophthora cactorum.</title>
        <authorList>
            <person name="Armitage A.D."/>
            <person name="Lysoe E."/>
            <person name="Nellist C.F."/>
            <person name="Harrison R.J."/>
            <person name="Brurberg M.B."/>
        </authorList>
    </citation>
    <scope>NUCLEOTIDE SEQUENCE [LARGE SCALE GENOMIC DNA]</scope>
    <source>
        <strain evidence="3 4">10300</strain>
    </source>
</reference>
<evidence type="ECO:0000313" key="3">
    <source>
        <dbReference type="EMBL" id="RAW27406.1"/>
    </source>
</evidence>
<sequence length="364" mass="41701">MREALHTNAFRLKAADEAIAAGVTSALAQESDCHRTTLYRWKKRRDEIASATSSSTVLKSGRRGPKVRFPDLEQRLLDWVEDMRRNKVRAVTSRLLMMSIKLEPRFLDSRTEAAAVEYLRRFRLRNRLSIRRITHKGRRKRSEVQVVADEFGNSMRYKLETGSVLAGYDKYEHLYNMNQTSIYVDMNPKTTITFRGDRDVDVVQGMSENSFHASVLLCASATGVKLPPFIVFPGAQGCKVEAEVYTNTLHRDEKVVLAVQKNAYCDERVMLESIKEVWTPSVSFCRVLLLDSLKVHKMNTVRAHLEDAMTDVEWNRVATKTIKINYRKEVLAITLDWVGRAASCRDQEGKKSFGIFYSTPLSTY</sequence>
<evidence type="ECO:0000256" key="1">
    <source>
        <dbReference type="ARBA" id="ARBA00023125"/>
    </source>
</evidence>
<gene>
    <name evidence="3" type="ORF">PC110_g16199</name>
</gene>
<dbReference type="STRING" id="29920.A0A329RV00"/>
<evidence type="ECO:0000313" key="4">
    <source>
        <dbReference type="Proteomes" id="UP000251314"/>
    </source>
</evidence>
<protein>
    <recommendedName>
        <fullName evidence="2">HTH CENPB-type domain-containing protein</fullName>
    </recommendedName>
</protein>
<dbReference type="InterPro" id="IPR050863">
    <property type="entry name" value="CenT-Element_Derived"/>
</dbReference>
<dbReference type="Pfam" id="PF03184">
    <property type="entry name" value="DDE_1"/>
    <property type="match status" value="1"/>
</dbReference>
<dbReference type="VEuPathDB" id="FungiDB:PC110_g16199"/>
<dbReference type="Proteomes" id="UP000251314">
    <property type="component" value="Unassembled WGS sequence"/>
</dbReference>
<dbReference type="PANTHER" id="PTHR19303:SF57">
    <property type="entry name" value="HTH CENPB-TYPE DOMAIN-CONTAINING PROTEIN"/>
    <property type="match status" value="1"/>
</dbReference>
<keyword evidence="1" id="KW-0238">DNA-binding</keyword>
<proteinExistence type="predicted"/>
<dbReference type="InterPro" id="IPR004875">
    <property type="entry name" value="DDE_SF_endonuclease_dom"/>
</dbReference>
<feature type="domain" description="HTH CENPB-type" evidence="2">
    <location>
        <begin position="60"/>
        <end position="132"/>
    </location>
</feature>
<dbReference type="InterPro" id="IPR006600">
    <property type="entry name" value="HTH_CenpB_DNA-bd_dom"/>
</dbReference>
<accession>A0A329RV00</accession>
<keyword evidence="4" id="KW-1185">Reference proteome</keyword>